<dbReference type="InterPro" id="IPR013491">
    <property type="entry name" value="Tape_meas_N"/>
</dbReference>
<dbReference type="Pfam" id="PF20155">
    <property type="entry name" value="TMP_3"/>
    <property type="match status" value="1"/>
</dbReference>
<dbReference type="RefSeq" id="WP_012622090.1">
    <property type="nucleotide sequence ID" value="NC_011854.1"/>
</dbReference>
<feature type="coiled-coil region" evidence="1">
    <location>
        <begin position="530"/>
        <end position="576"/>
    </location>
</feature>
<dbReference type="EMBL" id="CP001310">
    <property type="protein sequence ID" value="ACL34914.1"/>
    <property type="molecule type" value="Genomic_DNA"/>
</dbReference>
<evidence type="ECO:0000313" key="3">
    <source>
        <dbReference type="EMBL" id="ACL34914.1"/>
    </source>
</evidence>
<evidence type="ECO:0000256" key="1">
    <source>
        <dbReference type="SAM" id="Coils"/>
    </source>
</evidence>
<dbReference type="NCBIfam" id="TIGR02675">
    <property type="entry name" value="tape_meas_nterm"/>
    <property type="match status" value="1"/>
</dbReference>
<evidence type="ECO:0000313" key="4">
    <source>
        <dbReference type="Proteomes" id="UP000006103"/>
    </source>
</evidence>
<name>B8F1U1_BORGR</name>
<keyword evidence="1" id="KW-0175">Coiled coil</keyword>
<feature type="domain" description="Tape measure protein N-terminal" evidence="2">
    <location>
        <begin position="149"/>
        <end position="322"/>
    </location>
</feature>
<accession>B8F1U1</accession>
<geneLocation type="plasmid" evidence="3 4">
    <name>PBr_lp28-9</name>
</geneLocation>
<protein>
    <recommendedName>
        <fullName evidence="2">Tape measure protein N-terminal domain-containing protein</fullName>
    </recommendedName>
</protein>
<proteinExistence type="predicted"/>
<keyword evidence="3" id="KW-0614">Plasmid</keyword>
<feature type="coiled-coil region" evidence="1">
    <location>
        <begin position="875"/>
        <end position="927"/>
    </location>
</feature>
<dbReference type="AlphaFoldDB" id="B8F1U1"/>
<feature type="coiled-coil region" evidence="1">
    <location>
        <begin position="768"/>
        <end position="825"/>
    </location>
</feature>
<evidence type="ECO:0000259" key="2">
    <source>
        <dbReference type="Pfam" id="PF20155"/>
    </source>
</evidence>
<organism evidence="3 4">
    <name type="scientific">Borreliella garinii PBr</name>
    <dbReference type="NCBI Taxonomy" id="498743"/>
    <lineage>
        <taxon>Bacteria</taxon>
        <taxon>Pseudomonadati</taxon>
        <taxon>Spirochaetota</taxon>
        <taxon>Spirochaetia</taxon>
        <taxon>Spirochaetales</taxon>
        <taxon>Borreliaceae</taxon>
        <taxon>Borreliella</taxon>
    </lineage>
</organism>
<sequence>MKLDEIIIPLSMSISNSQKLDSISETLKKIAEQKFESLDDLKSKLENSATPGANLEKMYDALNKSSNNASKNFKSLANSIDSVNSKAKDTKNLGSTLKSAGKGLINIKELAKKTGEAFDRMVSSFAPIVLAVKIIEGIGSTISGIFTGAMDTIDEFNQEVSTFSDMLGNEELGKSLAESMRNFGDETLFAREAITNATKTMLSYGATASQVEERMKMFGEAAGSSSEGLEKLAEVYSRVESSNRVNLEDLYALRDAGVDITDILSEEAGVAGEALFKAASDGKIGFDALNNALSKATSEGGKFYGRTAREAKTLGEAQQQTAKMSQKLFLDLGKALEPMMIGFEKAKQFLIQGILQPLTTITAAVISLINKLTELVVYISGKFVEGFKIAFDPIIKLFEKIVSMASKAFSTLSKVFGLSKKDEKEKNATGSKPEPERLKKFDPAAITDYNKKMTEDYQRIQEEISLKQREIWKKPLEQQDRATKDLEKWINNKNKEFLKEYSGSFEKLTDENKKIVVTVEKAVNDFAKSNHDFVNEYQNLQKEIAKREREILNISYKDQEKARKELNNTINQKNKAFVDKYGKSFAILNSSNKQILTTLEKQVNEFGKTALDRSFVDAYKSMQEKITEMQFQTIMTPVKESEQAQKTMQAKIQSLYAEFTNLYNSQFENLNEANKNTLIQIAEQAKKTSKSLFDRLLESLSGFIDKAVNKDLGKSVVESPAKGAENLMGSMLDISKDVMKSFGPWGAIAAATLDFAIGIFEGLEQQRIKEIEERRDKDLKELEKQSEIALLKLEEGFDAEINMRKEKLSKLDDEYTKEIEFLKQAQSKGQISGEEFQKRLSDVQKEYKTKRDKETTQITETENAKKLEVERKKKLSSLEADQIKAQAEVDKIENSNKLFYWSKDADLKKAQQILDEILKRIAKVKSAGSIEELKLARGGARFVSNRPTYMPNSGVMSSEFGQSELIRITPAPIDENLRKLEAKIIAEEVVRLQKSERNTMINNYYYNFNGDVFDAEKLVRMLKSKEHLMGFRMAE</sequence>
<gene>
    <name evidence="3" type="ORF">BGAPBR_F0016</name>
</gene>
<keyword evidence="4" id="KW-1185">Reference proteome</keyword>
<reference evidence="3 4" key="1">
    <citation type="journal article" date="2011" name="J. Bacteriol.">
        <title>Whole-genome sequences of two Borrelia afzelii and two Borrelia garinii Lyme disease agent isolates.</title>
        <authorList>
            <person name="Casjens S.R."/>
            <person name="Mongodin E.F."/>
            <person name="Qiu W.-G."/>
            <person name="Dunn J.J."/>
            <person name="Luft B.J."/>
            <person name="Fraser-Liggett C.M."/>
            <person name="Schutzer S.E."/>
        </authorList>
    </citation>
    <scope>NUCLEOTIDE SEQUENCE [LARGE SCALE GENOMIC DNA]</scope>
    <source>
        <strain evidence="3 4">PBr</strain>
    </source>
</reference>
<dbReference type="Proteomes" id="UP000006103">
    <property type="component" value="Plasmid PBr_lp28-9"/>
</dbReference>